<dbReference type="GeneID" id="30202640"/>
<evidence type="ECO:0000313" key="3">
    <source>
        <dbReference type="Proteomes" id="UP000094112"/>
    </source>
</evidence>
<sequence length="358" mass="39097">MYINNIHSSHYNPITISAFPLLHKFIKGVGNTPLIKIESLSKETGREIYTKAEFLNSGKSIKDRAAIYLLNNALSKGLIRPGGTLVEATAGNTGVALALLARTYDPPFKIRLYVPESLVQAKIDILESLGAKVIKCPLVPSDDPEFFNTQAVNYAQKNDNCVHVNQMDNLENRKAHFETTGPEIWKQTDGKIDAFIVGCGTGGTFSGVSSYLKEISNGKVKAFIADREGSGLHSYIQSKGDNWDHEGESFVEGVGKLSLTGNLNDVLSIADGSFRALDIDVIITLYRLLDEDHLSVGASGAMNIFCAKQLALTLPKGSVVVTSTADSGERYAGKVFNKEWLVEKGHWDKIPEHLRVLV</sequence>
<evidence type="ECO:0000259" key="1">
    <source>
        <dbReference type="Pfam" id="PF00291"/>
    </source>
</evidence>
<dbReference type="InterPro" id="IPR050214">
    <property type="entry name" value="Cys_Synth/Cystath_Beta-Synth"/>
</dbReference>
<dbReference type="Pfam" id="PF00291">
    <property type="entry name" value="PALP"/>
    <property type="match status" value="1"/>
</dbReference>
<dbReference type="EMBL" id="KV454208">
    <property type="protein sequence ID" value="ODQ62524.1"/>
    <property type="molecule type" value="Genomic_DNA"/>
</dbReference>
<dbReference type="InterPro" id="IPR036052">
    <property type="entry name" value="TrpB-like_PALP_sf"/>
</dbReference>
<dbReference type="OrthoDB" id="10259545at2759"/>
<dbReference type="PANTHER" id="PTHR10314">
    <property type="entry name" value="CYSTATHIONINE BETA-SYNTHASE"/>
    <property type="match status" value="1"/>
</dbReference>
<protein>
    <recommendedName>
        <fullName evidence="1">Tryptophan synthase beta chain-like PALP domain-containing protein</fullName>
    </recommendedName>
</protein>
<dbReference type="RefSeq" id="XP_019041731.1">
    <property type="nucleotide sequence ID" value="XM_019185394.1"/>
</dbReference>
<dbReference type="AlphaFoldDB" id="A0A1E3PBC4"/>
<feature type="domain" description="Tryptophan synthase beta chain-like PALP" evidence="1">
    <location>
        <begin position="28"/>
        <end position="322"/>
    </location>
</feature>
<name>A0A1E3PBC4_WICAA</name>
<dbReference type="CDD" id="cd01561">
    <property type="entry name" value="CBS_like"/>
    <property type="match status" value="1"/>
</dbReference>
<reference evidence="2 3" key="1">
    <citation type="journal article" date="2016" name="Proc. Natl. Acad. Sci. U.S.A.">
        <title>Comparative genomics of biotechnologically important yeasts.</title>
        <authorList>
            <person name="Riley R."/>
            <person name="Haridas S."/>
            <person name="Wolfe K.H."/>
            <person name="Lopes M.R."/>
            <person name="Hittinger C.T."/>
            <person name="Goeker M."/>
            <person name="Salamov A.A."/>
            <person name="Wisecaver J.H."/>
            <person name="Long T.M."/>
            <person name="Calvey C.H."/>
            <person name="Aerts A.L."/>
            <person name="Barry K.W."/>
            <person name="Choi C."/>
            <person name="Clum A."/>
            <person name="Coughlan A.Y."/>
            <person name="Deshpande S."/>
            <person name="Douglass A.P."/>
            <person name="Hanson S.J."/>
            <person name="Klenk H.-P."/>
            <person name="LaButti K.M."/>
            <person name="Lapidus A."/>
            <person name="Lindquist E.A."/>
            <person name="Lipzen A.M."/>
            <person name="Meier-Kolthoff J.P."/>
            <person name="Ohm R.A."/>
            <person name="Otillar R.P."/>
            <person name="Pangilinan J.L."/>
            <person name="Peng Y."/>
            <person name="Rokas A."/>
            <person name="Rosa C.A."/>
            <person name="Scheuner C."/>
            <person name="Sibirny A.A."/>
            <person name="Slot J.C."/>
            <person name="Stielow J.B."/>
            <person name="Sun H."/>
            <person name="Kurtzman C.P."/>
            <person name="Blackwell M."/>
            <person name="Grigoriev I.V."/>
            <person name="Jeffries T.W."/>
        </authorList>
    </citation>
    <scope>NUCLEOTIDE SEQUENCE [LARGE SCALE GENOMIC DNA]</scope>
    <source>
        <strain evidence="3">ATCC 58044 / CBS 1984 / NCYC 433 / NRRL Y-366-8</strain>
    </source>
</reference>
<proteinExistence type="predicted"/>
<keyword evidence="3" id="KW-1185">Reference proteome</keyword>
<evidence type="ECO:0000313" key="2">
    <source>
        <dbReference type="EMBL" id="ODQ62524.1"/>
    </source>
</evidence>
<dbReference type="Proteomes" id="UP000094112">
    <property type="component" value="Unassembled WGS sequence"/>
</dbReference>
<dbReference type="STRING" id="683960.A0A1E3PBC4"/>
<dbReference type="Gene3D" id="3.40.50.1100">
    <property type="match status" value="2"/>
</dbReference>
<accession>A0A1E3PBC4</accession>
<dbReference type="InterPro" id="IPR001926">
    <property type="entry name" value="TrpB-like_PALP"/>
</dbReference>
<gene>
    <name evidence="2" type="ORF">WICANDRAFT_82539</name>
</gene>
<dbReference type="SUPFAM" id="SSF53686">
    <property type="entry name" value="Tryptophan synthase beta subunit-like PLP-dependent enzymes"/>
    <property type="match status" value="1"/>
</dbReference>
<organism evidence="2 3">
    <name type="scientific">Wickerhamomyces anomalus (strain ATCC 58044 / CBS 1984 / NCYC 433 / NRRL Y-366-8)</name>
    <name type="common">Yeast</name>
    <name type="synonym">Hansenula anomala</name>
    <dbReference type="NCBI Taxonomy" id="683960"/>
    <lineage>
        <taxon>Eukaryota</taxon>
        <taxon>Fungi</taxon>
        <taxon>Dikarya</taxon>
        <taxon>Ascomycota</taxon>
        <taxon>Saccharomycotina</taxon>
        <taxon>Saccharomycetes</taxon>
        <taxon>Phaffomycetales</taxon>
        <taxon>Wickerhamomycetaceae</taxon>
        <taxon>Wickerhamomyces</taxon>
    </lineage>
</organism>